<dbReference type="PROSITE" id="PS00211">
    <property type="entry name" value="ABC_TRANSPORTER_1"/>
    <property type="match status" value="2"/>
</dbReference>
<dbReference type="GO" id="GO:0005524">
    <property type="term" value="F:ATP binding"/>
    <property type="evidence" value="ECO:0007669"/>
    <property type="project" value="UniProtKB-KW"/>
</dbReference>
<dbReference type="InterPro" id="IPR027417">
    <property type="entry name" value="P-loop_NTPase"/>
</dbReference>
<reference evidence="9 10" key="1">
    <citation type="journal article" date="2014" name="BMC Genomics">
        <title>Architecture and functions of a multipartite genome of the methylotrophic bacterium Paracoccus aminophilus JCM 7686, containing primary and secondary chromids.</title>
        <authorList>
            <person name="Dziewit L."/>
            <person name="Czarnecki J."/>
            <person name="Wibberg D."/>
            <person name="Radlinska M."/>
            <person name="Mrozek P."/>
            <person name="Szymczak M."/>
            <person name="Schluter A."/>
            <person name="Puhler A."/>
            <person name="Bartosik D."/>
        </authorList>
    </citation>
    <scope>NUCLEOTIDE SEQUENCE [LARGE SCALE GENOMIC DNA]</scope>
    <source>
        <strain evidence="9">JCM 7686</strain>
        <plasmid evidence="10">Plasmid pAMI5</plasmid>
    </source>
</reference>
<dbReference type="SUPFAM" id="SSF52540">
    <property type="entry name" value="P-loop containing nucleoside triphosphate hydrolases"/>
    <property type="match status" value="2"/>
</dbReference>
<sequence>MSAAHLLEIRGLKVEAPNGAVLLHGIDLDLAPGEVLGLIGESGAGKSTIGLAAMGYGRGGCRITGGEIRLVGTELRSAGRAKREEMRGTRIAYVAQSAAAAFNPAMRLEAQILEVPLVHGLMSPAEARAWMIELFTALRLPDPETFGKRYPHQVSGGQLQRAMIAMAMAGKPDILVLDEPTTALDVTTQIEVLALLREVIRRYGTAALYITHDLAVIAQVADRLMVLRHGREVELGTTEQVLEAPRADYTRQLVAERQGNLQRSAAGRATSGDEILRVSRVDAAYGQVKVLHDVSLTLERGETLAVVGESGSGKSTLARLIAGLLPPSSGEVLFNGAPLPSGFRARDREGLRRIQLVYQLPDVALNPRQTVGEAIGRPLALLRGLKGRAARDEVARLLEMIGLPADFADRLPSALSGGQKQRVCIARALAAEPELLICDEVTSALDPLVAEEILKLLRQLQQDHGLTYLFITHDLSVVQRLADRVMVMERGRVVETAPTAQLFAAPAEDYTRRLLAAVPELRRDWLSEVMAARSA</sequence>
<evidence type="ECO:0000256" key="7">
    <source>
        <dbReference type="ARBA" id="ARBA00023136"/>
    </source>
</evidence>
<proteinExistence type="inferred from homology"/>
<dbReference type="EC" id="3.6.3.-" evidence="9"/>
<dbReference type="AlphaFoldDB" id="S5Z164"/>
<dbReference type="OrthoDB" id="9802264at2"/>
<dbReference type="GO" id="GO:0005886">
    <property type="term" value="C:plasma membrane"/>
    <property type="evidence" value="ECO:0007669"/>
    <property type="project" value="UniProtKB-SubCell"/>
</dbReference>
<comment type="subcellular location">
    <subcellularLocation>
        <location evidence="1">Cell inner membrane</location>
        <topology evidence="1">Peripheral membrane protein</topology>
    </subcellularLocation>
</comment>
<dbReference type="Pfam" id="PF00005">
    <property type="entry name" value="ABC_tran"/>
    <property type="match status" value="2"/>
</dbReference>
<dbReference type="PANTHER" id="PTHR43297">
    <property type="entry name" value="OLIGOPEPTIDE TRANSPORT ATP-BINDING PROTEIN APPD"/>
    <property type="match status" value="1"/>
</dbReference>
<geneLocation type="plasmid" evidence="9 10">
    <name>pAMI5</name>
</geneLocation>
<organism evidence="9 10">
    <name type="scientific">Paracoccus aminophilus JCM 7686</name>
    <dbReference type="NCBI Taxonomy" id="1367847"/>
    <lineage>
        <taxon>Bacteria</taxon>
        <taxon>Pseudomonadati</taxon>
        <taxon>Pseudomonadota</taxon>
        <taxon>Alphaproteobacteria</taxon>
        <taxon>Rhodobacterales</taxon>
        <taxon>Paracoccaceae</taxon>
        <taxon>Paracoccus</taxon>
    </lineage>
</organism>
<feature type="domain" description="ABC transporter" evidence="8">
    <location>
        <begin position="7"/>
        <end position="254"/>
    </location>
</feature>
<name>S5Z164_PARAH</name>
<evidence type="ECO:0000259" key="8">
    <source>
        <dbReference type="PROSITE" id="PS50893"/>
    </source>
</evidence>
<dbReference type="NCBIfam" id="NF007739">
    <property type="entry name" value="PRK10419.1"/>
    <property type="match status" value="2"/>
</dbReference>
<keyword evidence="3" id="KW-0813">Transport</keyword>
<dbReference type="HOGENOM" id="CLU_000604_86_2_5"/>
<dbReference type="GO" id="GO:0016887">
    <property type="term" value="F:ATP hydrolysis activity"/>
    <property type="evidence" value="ECO:0007669"/>
    <property type="project" value="InterPro"/>
</dbReference>
<keyword evidence="4" id="KW-1003">Cell membrane</keyword>
<evidence type="ECO:0000256" key="2">
    <source>
        <dbReference type="ARBA" id="ARBA00005417"/>
    </source>
</evidence>
<dbReference type="PROSITE" id="PS50893">
    <property type="entry name" value="ABC_TRANSPORTER_2"/>
    <property type="match status" value="2"/>
</dbReference>
<dbReference type="SMART" id="SM00382">
    <property type="entry name" value="AAA"/>
    <property type="match status" value="2"/>
</dbReference>
<dbReference type="RefSeq" id="WP_020952942.1">
    <property type="nucleotide sequence ID" value="NC_022043.1"/>
</dbReference>
<dbReference type="PANTHER" id="PTHR43297:SF2">
    <property type="entry name" value="DIPEPTIDE TRANSPORT ATP-BINDING PROTEIN DPPD"/>
    <property type="match status" value="1"/>
</dbReference>
<keyword evidence="7" id="KW-0472">Membrane</keyword>
<evidence type="ECO:0000256" key="6">
    <source>
        <dbReference type="ARBA" id="ARBA00022840"/>
    </source>
</evidence>
<dbReference type="InterPro" id="IPR003439">
    <property type="entry name" value="ABC_transporter-like_ATP-bd"/>
</dbReference>
<protein>
    <submittedName>
        <fullName evidence="9">ABC transporter</fullName>
        <ecNumber evidence="9">3.6.3.-</ecNumber>
    </submittedName>
</protein>
<dbReference type="KEGG" id="pami:JCM7686_pAMI5p105"/>
<dbReference type="Gene3D" id="3.40.50.300">
    <property type="entry name" value="P-loop containing nucleotide triphosphate hydrolases"/>
    <property type="match status" value="2"/>
</dbReference>
<dbReference type="Proteomes" id="UP000015480">
    <property type="component" value="Plasmid pAMI5"/>
</dbReference>
<evidence type="ECO:0000256" key="1">
    <source>
        <dbReference type="ARBA" id="ARBA00004417"/>
    </source>
</evidence>
<keyword evidence="5" id="KW-0547">Nucleotide-binding</keyword>
<dbReference type="InterPro" id="IPR013563">
    <property type="entry name" value="Oligopep_ABC_C"/>
</dbReference>
<dbReference type="CDD" id="cd03257">
    <property type="entry name" value="ABC_NikE_OppD_transporters"/>
    <property type="match status" value="2"/>
</dbReference>
<feature type="domain" description="ABC transporter" evidence="8">
    <location>
        <begin position="276"/>
        <end position="515"/>
    </location>
</feature>
<dbReference type="InterPro" id="IPR003593">
    <property type="entry name" value="AAA+_ATPase"/>
</dbReference>
<keyword evidence="9" id="KW-0378">Hydrolase</keyword>
<accession>S5Z164</accession>
<dbReference type="GO" id="GO:0015833">
    <property type="term" value="P:peptide transport"/>
    <property type="evidence" value="ECO:0007669"/>
    <property type="project" value="InterPro"/>
</dbReference>
<dbReference type="InterPro" id="IPR050388">
    <property type="entry name" value="ABC_Ni/Peptide_Import"/>
</dbReference>
<keyword evidence="9" id="KW-0614">Plasmid</keyword>
<evidence type="ECO:0000256" key="3">
    <source>
        <dbReference type="ARBA" id="ARBA00022448"/>
    </source>
</evidence>
<evidence type="ECO:0000313" key="10">
    <source>
        <dbReference type="Proteomes" id="UP000015480"/>
    </source>
</evidence>
<gene>
    <name evidence="9" type="ORF">JCM7686_pAMI5p105</name>
</gene>
<dbReference type="InterPro" id="IPR017871">
    <property type="entry name" value="ABC_transporter-like_CS"/>
</dbReference>
<evidence type="ECO:0000256" key="4">
    <source>
        <dbReference type="ARBA" id="ARBA00022475"/>
    </source>
</evidence>
<evidence type="ECO:0000256" key="5">
    <source>
        <dbReference type="ARBA" id="ARBA00022741"/>
    </source>
</evidence>
<keyword evidence="6" id="KW-0067">ATP-binding</keyword>
<dbReference type="EMBL" id="CP006653">
    <property type="protein sequence ID" value="AGT11171.1"/>
    <property type="molecule type" value="Genomic_DNA"/>
</dbReference>
<evidence type="ECO:0000313" key="9">
    <source>
        <dbReference type="EMBL" id="AGT11171.1"/>
    </source>
</evidence>
<keyword evidence="10" id="KW-1185">Reference proteome</keyword>
<dbReference type="FunFam" id="3.40.50.300:FF:002585">
    <property type="entry name" value="Glutathione import ATP-binding protein GsiA"/>
    <property type="match status" value="1"/>
</dbReference>
<dbReference type="Pfam" id="PF08352">
    <property type="entry name" value="oligo_HPY"/>
    <property type="match status" value="1"/>
</dbReference>
<dbReference type="PATRIC" id="fig|1367847.3.peg.4139"/>
<comment type="similarity">
    <text evidence="2">Belongs to the ABC transporter superfamily.</text>
</comment>